<dbReference type="InterPro" id="IPR000008">
    <property type="entry name" value="C2_dom"/>
</dbReference>
<feature type="domain" description="C2" evidence="1">
    <location>
        <begin position="1"/>
        <end position="113"/>
    </location>
</feature>
<dbReference type="Pfam" id="PF00168">
    <property type="entry name" value="C2"/>
    <property type="match status" value="1"/>
</dbReference>
<dbReference type="Proteomes" id="UP001161247">
    <property type="component" value="Chromosome 4"/>
</dbReference>
<dbReference type="PROSITE" id="PS50004">
    <property type="entry name" value="C2"/>
    <property type="match status" value="1"/>
</dbReference>
<proteinExistence type="predicted"/>
<protein>
    <submittedName>
        <fullName evidence="2">OLC1v1038468C1</fullName>
    </submittedName>
</protein>
<name>A0AAV1CZV1_OLDCO</name>
<dbReference type="SUPFAM" id="SSF49562">
    <property type="entry name" value="C2 domain (Calcium/lipid-binding domain, CaLB)"/>
    <property type="match status" value="1"/>
</dbReference>
<evidence type="ECO:0000259" key="1">
    <source>
        <dbReference type="PROSITE" id="PS50004"/>
    </source>
</evidence>
<dbReference type="InterPro" id="IPR035892">
    <property type="entry name" value="C2_domain_sf"/>
</dbReference>
<organism evidence="2 3">
    <name type="scientific">Oldenlandia corymbosa var. corymbosa</name>
    <dbReference type="NCBI Taxonomy" id="529605"/>
    <lineage>
        <taxon>Eukaryota</taxon>
        <taxon>Viridiplantae</taxon>
        <taxon>Streptophyta</taxon>
        <taxon>Embryophyta</taxon>
        <taxon>Tracheophyta</taxon>
        <taxon>Spermatophyta</taxon>
        <taxon>Magnoliopsida</taxon>
        <taxon>eudicotyledons</taxon>
        <taxon>Gunneridae</taxon>
        <taxon>Pentapetalae</taxon>
        <taxon>asterids</taxon>
        <taxon>lamiids</taxon>
        <taxon>Gentianales</taxon>
        <taxon>Rubiaceae</taxon>
        <taxon>Rubioideae</taxon>
        <taxon>Spermacoceae</taxon>
        <taxon>Hedyotis-Oldenlandia complex</taxon>
        <taxon>Oldenlandia</taxon>
    </lineage>
</organism>
<dbReference type="AlphaFoldDB" id="A0AAV1CZV1"/>
<evidence type="ECO:0000313" key="3">
    <source>
        <dbReference type="Proteomes" id="UP001161247"/>
    </source>
</evidence>
<reference evidence="2" key="1">
    <citation type="submission" date="2023-03" db="EMBL/GenBank/DDBJ databases">
        <authorList>
            <person name="Julca I."/>
        </authorList>
    </citation>
    <scope>NUCLEOTIDE SEQUENCE</scope>
</reference>
<dbReference type="EMBL" id="OX459121">
    <property type="protein sequence ID" value="CAI9101201.1"/>
    <property type="molecule type" value="Genomic_DNA"/>
</dbReference>
<evidence type="ECO:0000313" key="2">
    <source>
        <dbReference type="EMBL" id="CAI9101201.1"/>
    </source>
</evidence>
<keyword evidence="3" id="KW-1185">Reference proteome</keyword>
<dbReference type="SMART" id="SM00239">
    <property type="entry name" value="C2"/>
    <property type="match status" value="1"/>
</dbReference>
<dbReference type="Gene3D" id="2.60.40.150">
    <property type="entry name" value="C2 domain"/>
    <property type="match status" value="1"/>
</dbReference>
<accession>A0AAV1CZV1</accession>
<gene>
    <name evidence="2" type="ORF">OLC1_LOCUS10848</name>
</gene>
<sequence>MDSSKLLSRLVEIKVKSAQLNTEKKGNFYVRISVSEEQGLRTKLANCCSSDNYSPTWNQKFVFSVPENFISDEKSTVSFTLFKARKYIPDLVMGQASCDVSKIFPVEECKQSAAAADGDGGDVVVYVEPEIQEKETFEVRAELAGISIVKGCNNGGDQSTTTTAAAYEVGTLNVSISAWEKYYPYELNLNGRLNKSCCLSNKMGKLIMQRASIYSSFSSSQVGNLKPRNLAMEFEEFDVMMKQKLMKKQPKRYSALCFAY</sequence>
<dbReference type="CDD" id="cd00030">
    <property type="entry name" value="C2"/>
    <property type="match status" value="1"/>
</dbReference>